<protein>
    <submittedName>
        <fullName evidence="1">Uncharacterized protein</fullName>
    </submittedName>
</protein>
<keyword evidence="2" id="KW-1185">Reference proteome</keyword>
<dbReference type="Proteomes" id="UP000540989">
    <property type="component" value="Unassembled WGS sequence"/>
</dbReference>
<sequence length="351" mass="38113">MEEFVSAMYDGETVPQEAAEHVTQCGECQQLFRSFVEMGAELRRFGSLESAEQLPERTWERQGRTITGLWEKGWQSMRIPRFAFAALVMLVVAVGSRLALVEVRAHEDGPVLLLKIKFGDGNEARCPLSSMDQRIQRCGGVSAAAGGNLSYVVHFLKKNGDRALLSLRSQSGQQTVSTDDKQAETMPETQLWVSSEEATDTLLGGVAKVRLTAQWTDHIPVLMGSNEYLDPSAHELRLTSPLLLKNNQVVGDMEGATALADEPNEAVYLYIPGEGRFVMSLNSIDGAVAGKIEINRISFTSDGHQYVVVTGAPVARGEAIWVKREAAYKPPSGLSTAFLGAAPVSSLGIGQ</sequence>
<organism evidence="1 2">
    <name type="scientific">Granulicella aggregans</name>
    <dbReference type="NCBI Taxonomy" id="474949"/>
    <lineage>
        <taxon>Bacteria</taxon>
        <taxon>Pseudomonadati</taxon>
        <taxon>Acidobacteriota</taxon>
        <taxon>Terriglobia</taxon>
        <taxon>Terriglobales</taxon>
        <taxon>Acidobacteriaceae</taxon>
        <taxon>Granulicella</taxon>
    </lineage>
</organism>
<evidence type="ECO:0000313" key="2">
    <source>
        <dbReference type="Proteomes" id="UP000540989"/>
    </source>
</evidence>
<evidence type="ECO:0000313" key="1">
    <source>
        <dbReference type="EMBL" id="MBB5060975.1"/>
    </source>
</evidence>
<comment type="caution">
    <text evidence="1">The sequence shown here is derived from an EMBL/GenBank/DDBJ whole genome shotgun (WGS) entry which is preliminary data.</text>
</comment>
<gene>
    <name evidence="1" type="ORF">HDF16_005711</name>
</gene>
<dbReference type="RefSeq" id="WP_184223600.1">
    <property type="nucleotide sequence ID" value="NZ_JACHIP010000024.1"/>
</dbReference>
<name>A0A7W7ZJA5_9BACT</name>
<proteinExistence type="predicted"/>
<dbReference type="AlphaFoldDB" id="A0A7W7ZJA5"/>
<accession>A0A7W7ZJA5</accession>
<reference evidence="1 2" key="1">
    <citation type="submission" date="2020-08" db="EMBL/GenBank/DDBJ databases">
        <title>Genomic Encyclopedia of Type Strains, Phase IV (KMG-V): Genome sequencing to study the core and pangenomes of soil and plant-associated prokaryotes.</title>
        <authorList>
            <person name="Whitman W."/>
        </authorList>
    </citation>
    <scope>NUCLEOTIDE SEQUENCE [LARGE SCALE GENOMIC DNA]</scope>
    <source>
        <strain evidence="1 2">M8UP14</strain>
    </source>
</reference>
<dbReference type="EMBL" id="JACHIP010000024">
    <property type="protein sequence ID" value="MBB5060975.1"/>
    <property type="molecule type" value="Genomic_DNA"/>
</dbReference>